<dbReference type="PANTHER" id="PTHR35037:SF3">
    <property type="entry name" value="C-TERMINAL REGION OF AIDA-LIKE PROTEIN"/>
    <property type="match status" value="1"/>
</dbReference>
<evidence type="ECO:0000313" key="4">
    <source>
        <dbReference type="Proteomes" id="UP001163624"/>
    </source>
</evidence>
<dbReference type="InterPro" id="IPR013425">
    <property type="entry name" value="Autotrns_rpt"/>
</dbReference>
<dbReference type="EMBL" id="CP113432">
    <property type="protein sequence ID" value="WAI52307.1"/>
    <property type="molecule type" value="Genomic_DNA"/>
</dbReference>
<accession>A0ABY7A4Z8</accession>
<dbReference type="SMART" id="SM00869">
    <property type="entry name" value="Autotransporter"/>
    <property type="match status" value="1"/>
</dbReference>
<sequence>MQGTDGSGTASRWINNGDTYIGLDGNGALIIINGGNVRSVGTAVVAREPGSTGTVIVSGPNSLWDASAGPGLLPTFQIGMKGAGMLQVNNGGEVRSEQALLGTELGGMGQVTVTDAGSSWTPLNNIYVGFEGVGDLSVREGGSVATEQTGGGAATVYVGYRPGAVGSVTVSSTTGNVSRLSATDDLQVGVEGVGIVTVEKGGLVHTGDEVRIGTAAGGVGTVHLKGDASGRGVIETAAVEAGPGAATLDLDGGILRANKDEADFLKNIPALIIGSEGAWFDSNSHDIGIATAFSGNSAFNKLGAGTLTLSGNSTNFTGDAQVQAGTLQVDGTLGGTMNVLSGARLTGIGQVGTTTSSGIIAPGHPGSLGTLTIAGDYAPSGGAIEIRTQLKGDDSPTDRLVITGSTSGTTPVRVTNFGGAGAQTAEGIRIIEVGGASSGVFTLLGNYTYQGQPAVVAGAYAYRLYQGSTSASNDGNWYLRSSLDNPVVAPPVNPPVTPPSGPLLAPTVPLYESYASVLQRVNELGTMQQRVGNRYWQPDAELQSEAKSGRPAIGRGAWVRAEGTDSQIDPSSSTSKADYDVHLWKFEAGFDAPVYESDAGTLVVGPTMHYGTANSSVSSMYGDGSIDVTGYGFGGTATWYGNDGTYVDGQATLSWYDSDLRSSQLGKKLEKGNRGNGAAASVEVGRRVALDDIWSVTPQAQLSWSQVRFDSFTDDYGAKVSDDNGDSVISRLGVSLDRETQWISSNAKTSRSHIYGIANLYYDFANGTSADVDELHVKSEEQALWGGLGVGGSLDWDNGRSMLFGELLGRTSLQGFGDSHSVGAKVGVRVMW</sequence>
<evidence type="ECO:0000256" key="1">
    <source>
        <dbReference type="ARBA" id="ARBA00022729"/>
    </source>
</evidence>
<dbReference type="Pfam" id="PF18883">
    <property type="entry name" value="AC_1"/>
    <property type="match status" value="1"/>
</dbReference>
<dbReference type="NCBIfam" id="TIGR02601">
    <property type="entry name" value="autotrns_rpt"/>
    <property type="match status" value="1"/>
</dbReference>
<dbReference type="InterPro" id="IPR011050">
    <property type="entry name" value="Pectin_lyase_fold/virulence"/>
</dbReference>
<dbReference type="InterPro" id="IPR030895">
    <property type="entry name" value="T5SS_PEPC_rpt"/>
</dbReference>
<dbReference type="InterPro" id="IPR005546">
    <property type="entry name" value="Autotransporte_beta"/>
</dbReference>
<evidence type="ECO:0000259" key="2">
    <source>
        <dbReference type="PROSITE" id="PS51208"/>
    </source>
</evidence>
<protein>
    <submittedName>
        <fullName evidence="3">Autotransporter outer membrane beta-barrel domain-containing protein</fullName>
    </submittedName>
</protein>
<dbReference type="InterPro" id="IPR036709">
    <property type="entry name" value="Autotransporte_beta_dom_sf"/>
</dbReference>
<dbReference type="NCBIfam" id="TIGR04393">
    <property type="entry name" value="rpt_T5SS_PEPC"/>
    <property type="match status" value="4"/>
</dbReference>
<name>A0ABY7A4Z8_9PSED</name>
<dbReference type="RefSeq" id="WP_254500548.1">
    <property type="nucleotide sequence ID" value="NZ_CP113432.1"/>
</dbReference>
<reference evidence="3" key="1">
    <citation type="submission" date="2022-11" db="EMBL/GenBank/DDBJ databases">
        <title>Pseudomonas triclosanedens sp. nov., a triclosan degrader isolated from activated sludge.</title>
        <authorList>
            <person name="Yin Y."/>
            <person name="Lu Z."/>
        </authorList>
    </citation>
    <scope>NUCLEOTIDE SEQUENCE</scope>
    <source>
        <strain evidence="3">ZM23</strain>
    </source>
</reference>
<gene>
    <name evidence="3" type="ORF">OU419_13975</name>
</gene>
<dbReference type="PANTHER" id="PTHR35037">
    <property type="entry name" value="C-TERMINAL REGION OF AIDA-LIKE PROTEIN"/>
    <property type="match status" value="1"/>
</dbReference>
<dbReference type="InterPro" id="IPR012332">
    <property type="entry name" value="Autotransporter_pectin_lyase_C"/>
</dbReference>
<dbReference type="Pfam" id="PF03797">
    <property type="entry name" value="Autotransporter"/>
    <property type="match status" value="1"/>
</dbReference>
<proteinExistence type="predicted"/>
<organism evidence="3 4">
    <name type="scientific">Pseudomonas triclosanedens</name>
    <dbReference type="NCBI Taxonomy" id="2961893"/>
    <lineage>
        <taxon>Bacteria</taxon>
        <taxon>Pseudomonadati</taxon>
        <taxon>Pseudomonadota</taxon>
        <taxon>Gammaproteobacteria</taxon>
        <taxon>Pseudomonadales</taxon>
        <taxon>Pseudomonadaceae</taxon>
        <taxon>Pseudomonas</taxon>
    </lineage>
</organism>
<dbReference type="InterPro" id="IPR051551">
    <property type="entry name" value="Autotransporter_adhesion"/>
</dbReference>
<evidence type="ECO:0000313" key="3">
    <source>
        <dbReference type="EMBL" id="WAI52307.1"/>
    </source>
</evidence>
<dbReference type="InterPro" id="IPR006315">
    <property type="entry name" value="OM_autotransptr_brl_dom"/>
</dbReference>
<dbReference type="SUPFAM" id="SSF51126">
    <property type="entry name" value="Pectin lyase-like"/>
    <property type="match status" value="1"/>
</dbReference>
<dbReference type="PROSITE" id="PS51208">
    <property type="entry name" value="AUTOTRANSPORTER"/>
    <property type="match status" value="1"/>
</dbReference>
<dbReference type="Proteomes" id="UP001163624">
    <property type="component" value="Chromosome"/>
</dbReference>
<dbReference type="Gene3D" id="2.40.128.130">
    <property type="entry name" value="Autotransporter beta-domain"/>
    <property type="match status" value="1"/>
</dbReference>
<keyword evidence="1" id="KW-0732">Signal</keyword>
<feature type="domain" description="Autotransporter" evidence="2">
    <location>
        <begin position="550"/>
        <end position="832"/>
    </location>
</feature>
<dbReference type="SUPFAM" id="SSF103515">
    <property type="entry name" value="Autotransporter"/>
    <property type="match status" value="1"/>
</dbReference>
<keyword evidence="4" id="KW-1185">Reference proteome</keyword>
<dbReference type="Gene3D" id="2.160.20.20">
    <property type="match status" value="1"/>
</dbReference>
<dbReference type="NCBIfam" id="TIGR01414">
    <property type="entry name" value="autotrans_barl"/>
    <property type="match status" value="1"/>
</dbReference>
<dbReference type="Pfam" id="PF12951">
    <property type="entry name" value="PATR"/>
    <property type="match status" value="1"/>
</dbReference>
<dbReference type="InterPro" id="IPR043990">
    <property type="entry name" value="AC_1"/>
</dbReference>
<dbReference type="CDD" id="cd01344">
    <property type="entry name" value="PL2_Passenger_AT"/>
    <property type="match status" value="1"/>
</dbReference>